<dbReference type="EMBL" id="OY731399">
    <property type="protein sequence ID" value="CAJ1928210.1"/>
    <property type="molecule type" value="Genomic_DNA"/>
</dbReference>
<protein>
    <submittedName>
        <fullName evidence="1">Uncharacterized protein</fullName>
    </submittedName>
</protein>
<proteinExistence type="predicted"/>
<gene>
    <name evidence="1" type="ORF">AYBTSS11_LOCUS4196</name>
</gene>
<accession>A0AA86S6E5</accession>
<organism evidence="1 2">
    <name type="scientific">Sphenostylis stenocarpa</name>
    <dbReference type="NCBI Taxonomy" id="92480"/>
    <lineage>
        <taxon>Eukaryota</taxon>
        <taxon>Viridiplantae</taxon>
        <taxon>Streptophyta</taxon>
        <taxon>Embryophyta</taxon>
        <taxon>Tracheophyta</taxon>
        <taxon>Spermatophyta</taxon>
        <taxon>Magnoliopsida</taxon>
        <taxon>eudicotyledons</taxon>
        <taxon>Gunneridae</taxon>
        <taxon>Pentapetalae</taxon>
        <taxon>rosids</taxon>
        <taxon>fabids</taxon>
        <taxon>Fabales</taxon>
        <taxon>Fabaceae</taxon>
        <taxon>Papilionoideae</taxon>
        <taxon>50 kb inversion clade</taxon>
        <taxon>NPAAA clade</taxon>
        <taxon>indigoferoid/millettioid clade</taxon>
        <taxon>Phaseoleae</taxon>
        <taxon>Sphenostylis</taxon>
    </lineage>
</organism>
<evidence type="ECO:0000313" key="1">
    <source>
        <dbReference type="EMBL" id="CAJ1928210.1"/>
    </source>
</evidence>
<dbReference type="AlphaFoldDB" id="A0AA86S6E5"/>
<sequence length="106" mass="12468">MEGRVEWRGEGKSKWDEMKKVEMVAVPLLERKQRHQRWYELIGSMETNSTLRKPIFNSCNDREAPSQKTAIAGHIWKTEIEMVMLACSTRAFKIFDFQPSHIDEVI</sequence>
<keyword evidence="2" id="KW-1185">Reference proteome</keyword>
<dbReference type="Proteomes" id="UP001189624">
    <property type="component" value="Chromosome 2"/>
</dbReference>
<dbReference type="Gramene" id="rna-AYBTSS11_LOCUS4196">
    <property type="protein sequence ID" value="CAJ1928210.1"/>
    <property type="gene ID" value="gene-AYBTSS11_LOCUS4196"/>
</dbReference>
<name>A0AA86S6E5_9FABA</name>
<reference evidence="1" key="1">
    <citation type="submission" date="2023-10" db="EMBL/GenBank/DDBJ databases">
        <authorList>
            <person name="Domelevo Entfellner J.-B."/>
        </authorList>
    </citation>
    <scope>NUCLEOTIDE SEQUENCE</scope>
</reference>
<evidence type="ECO:0000313" key="2">
    <source>
        <dbReference type="Proteomes" id="UP001189624"/>
    </source>
</evidence>